<reference evidence="1" key="1">
    <citation type="journal article" date="2022" name="Curr. Microbiol.">
        <title>Isolation, Characterization, and Comparative Genomic Analysis of vB_Pd_C23, a Novel Bacteriophage of Pantoea dispersa.</title>
        <authorList>
            <person name="Grami E."/>
            <person name="Laadouze I."/>
            <person name="Ben Tiba S."/>
            <person name="Hafiane A."/>
            <person name="Sealey K.S."/>
            <person name="Saidi N."/>
        </authorList>
    </citation>
    <scope>NUCLEOTIDE SEQUENCE</scope>
</reference>
<accession>A0AAE8YH47</accession>
<dbReference type="EMBL" id="OL396571">
    <property type="protein sequence ID" value="UGC97727.1"/>
    <property type="molecule type" value="Genomic_DNA"/>
</dbReference>
<name>A0AAE8YH47_9CAUD</name>
<gene>
    <name evidence="1" type="ORF">pdc_014</name>
</gene>
<sequence length="195" mass="21873">MKIDQSLNLVSTVEREGTPLYVYVTPFPYEVIEQYYGILGQTFSRFYQDIGQIGSPRVAGMMLREAAKAAIPEGYTGTTVFDEILRFSRVAVFAEGKWQQYPLEQALKMGVIDQEEWRDVEGEVCFFIVSCAMQKRNLIPTLVGKVLAMYGAQLTSLKITAYLDSLPTSKTEEIQETTTEATSTEQMSGLVHIPS</sequence>
<proteinExistence type="predicted"/>
<protein>
    <submittedName>
        <fullName evidence="1">Uncharacterized protein</fullName>
    </submittedName>
</protein>
<evidence type="ECO:0000313" key="2">
    <source>
        <dbReference type="Proteomes" id="UP000828384"/>
    </source>
</evidence>
<evidence type="ECO:0000313" key="1">
    <source>
        <dbReference type="EMBL" id="UGC97727.1"/>
    </source>
</evidence>
<organism evidence="1 2">
    <name type="scientific">Pantoea phage PdC23</name>
    <dbReference type="NCBI Taxonomy" id="2894356"/>
    <lineage>
        <taxon>Viruses</taxon>
        <taxon>Duplodnaviria</taxon>
        <taxon>Heunggongvirae</taxon>
        <taxon>Uroviricota</taxon>
        <taxon>Caudoviricetes</taxon>
        <taxon>Felixviridae</taxon>
        <taxon>Certevirus</taxon>
        <taxon>Certevirus C23</taxon>
    </lineage>
</organism>
<dbReference type="Proteomes" id="UP000828384">
    <property type="component" value="Segment"/>
</dbReference>
<keyword evidence="2" id="KW-1185">Reference proteome</keyword>